<organism evidence="2 3">
    <name type="scientific">Methylobacterium symbioticum</name>
    <dbReference type="NCBI Taxonomy" id="2584084"/>
    <lineage>
        <taxon>Bacteria</taxon>
        <taxon>Pseudomonadati</taxon>
        <taxon>Pseudomonadota</taxon>
        <taxon>Alphaproteobacteria</taxon>
        <taxon>Hyphomicrobiales</taxon>
        <taxon>Methylobacteriaceae</taxon>
        <taxon>Methylobacterium</taxon>
    </lineage>
</organism>
<keyword evidence="3" id="KW-1185">Reference proteome</keyword>
<proteinExistence type="predicted"/>
<feature type="compositionally biased region" description="Polar residues" evidence="1">
    <location>
        <begin position="1"/>
        <end position="10"/>
    </location>
</feature>
<dbReference type="AlphaFoldDB" id="A0A509EGG8"/>
<sequence length="56" mass="5815">MLTGSGTPNAGTPFAPVTVERRDPGPADVETADGRMLKRDLNDCSVIDMASLPKAA</sequence>
<name>A0A509EGG8_9HYPH</name>
<dbReference type="RefSeq" id="WP_185156949.1">
    <property type="nucleotide sequence ID" value="NZ_CABFPH010000072.1"/>
</dbReference>
<dbReference type="EMBL" id="CABFPH010000072">
    <property type="protein sequence ID" value="VUD73467.1"/>
    <property type="molecule type" value="Genomic_DNA"/>
</dbReference>
<evidence type="ECO:0000313" key="3">
    <source>
        <dbReference type="Proteomes" id="UP000410984"/>
    </source>
</evidence>
<evidence type="ECO:0000256" key="1">
    <source>
        <dbReference type="SAM" id="MobiDB-lite"/>
    </source>
</evidence>
<dbReference type="Proteomes" id="UP000410984">
    <property type="component" value="Unassembled WGS sequence"/>
</dbReference>
<accession>A0A509EGG8</accession>
<protein>
    <submittedName>
        <fullName evidence="2">Uncharacterized protein</fullName>
    </submittedName>
</protein>
<evidence type="ECO:0000313" key="2">
    <source>
        <dbReference type="EMBL" id="VUD73467.1"/>
    </source>
</evidence>
<feature type="region of interest" description="Disordered" evidence="1">
    <location>
        <begin position="1"/>
        <end position="31"/>
    </location>
</feature>
<reference evidence="2 3" key="1">
    <citation type="submission" date="2019-06" db="EMBL/GenBank/DDBJ databases">
        <authorList>
            <person name="Rodrigo-Torres L."/>
            <person name="Arahal R. D."/>
            <person name="Lucena T."/>
        </authorList>
    </citation>
    <scope>NUCLEOTIDE SEQUENCE [LARGE SCALE GENOMIC DNA]</scope>
    <source>
        <strain evidence="2 3">SB0023/3</strain>
    </source>
</reference>
<gene>
    <name evidence="2" type="ORF">MET9862_04083</name>
</gene>